<dbReference type="GO" id="GO:0030170">
    <property type="term" value="F:pyridoxal phosphate binding"/>
    <property type="evidence" value="ECO:0007669"/>
    <property type="project" value="InterPro"/>
</dbReference>
<dbReference type="OrthoDB" id="9801834at2"/>
<dbReference type="Gene3D" id="3.90.1150.10">
    <property type="entry name" value="Aspartate Aminotransferase, domain 1"/>
    <property type="match status" value="1"/>
</dbReference>
<evidence type="ECO:0000256" key="3">
    <source>
        <dbReference type="RuleBase" id="RU003560"/>
    </source>
</evidence>
<keyword evidence="4" id="KW-0808">Transferase</keyword>
<dbReference type="Pfam" id="PF00202">
    <property type="entry name" value="Aminotran_3"/>
    <property type="match status" value="1"/>
</dbReference>
<dbReference type="PANTHER" id="PTHR45688:SF13">
    <property type="entry name" value="ALANINE--GLYOXYLATE AMINOTRANSFERASE 2-LIKE"/>
    <property type="match status" value="1"/>
</dbReference>
<evidence type="ECO:0000256" key="2">
    <source>
        <dbReference type="ARBA" id="ARBA00022898"/>
    </source>
</evidence>
<sequence length="438" mass="45205">MSGNSLYARDSAVNSGLQKLRFFPQEVVRGQGCRVYDPEGRGYLDLSASWGATSLGYAHPDFVARVHEALLGQAGASMLSSAVLPATALAEKLLEITPGGEDRRVWLGHSGSDANEAVARALPVATGRHRVLSFAGAYHGGTQGSMAVSAHPVQSHAARDCGLVAVPYPDPYRPFEGDPTGAALLAHIEALLEGDCPGDEVSAFFIEPIQSDGGLLIPPPGFLKRLGEICARYGILTVCDEVKVGLGRTGKLHAFQFEDWTPDITVFGKGLGGGLPLSAVVGPSALLDCATAFAMQTTHGNPISASAGLAVLDIIERDGLAENAATSGAKLLSALREKLAGNPAVGDIRGRGLVLGIELVGEDKAPAPALTRAAVYRAWELGVVAYYVGAGSNVIELTPPLILTGAQAEAGAAILAEAIADACAGRVDEALTAPFAGW</sequence>
<gene>
    <name evidence="4" type="ORF">SAMN04488105_109212</name>
</gene>
<accession>A0A1G7GU49</accession>
<comment type="similarity">
    <text evidence="1 3">Belongs to the class-III pyridoxal-phosphate-dependent aminotransferase family.</text>
</comment>
<dbReference type="PIRSF" id="PIRSF000521">
    <property type="entry name" value="Transaminase_4ab_Lys_Orn"/>
    <property type="match status" value="1"/>
</dbReference>
<dbReference type="PANTHER" id="PTHR45688">
    <property type="match status" value="1"/>
</dbReference>
<organism evidence="4 5">
    <name type="scientific">Salipiger thiooxidans</name>
    <dbReference type="NCBI Taxonomy" id="282683"/>
    <lineage>
        <taxon>Bacteria</taxon>
        <taxon>Pseudomonadati</taxon>
        <taxon>Pseudomonadota</taxon>
        <taxon>Alphaproteobacteria</taxon>
        <taxon>Rhodobacterales</taxon>
        <taxon>Roseobacteraceae</taxon>
        <taxon>Salipiger</taxon>
    </lineage>
</organism>
<protein>
    <submittedName>
        <fullName evidence="4">4-aminobutyrate aminotransferase</fullName>
    </submittedName>
</protein>
<keyword evidence="5" id="KW-1185">Reference proteome</keyword>
<dbReference type="InterPro" id="IPR005814">
    <property type="entry name" value="Aminotrans_3"/>
</dbReference>
<dbReference type="EMBL" id="FNAV01000009">
    <property type="protein sequence ID" value="SDE91676.1"/>
    <property type="molecule type" value="Genomic_DNA"/>
</dbReference>
<dbReference type="SUPFAM" id="SSF53383">
    <property type="entry name" value="PLP-dependent transferases"/>
    <property type="match status" value="1"/>
</dbReference>
<keyword evidence="2 3" id="KW-0663">Pyridoxal phosphate</keyword>
<proteinExistence type="inferred from homology"/>
<dbReference type="InterPro" id="IPR015422">
    <property type="entry name" value="PyrdxlP-dep_Trfase_small"/>
</dbReference>
<dbReference type="Proteomes" id="UP000198994">
    <property type="component" value="Unassembled WGS sequence"/>
</dbReference>
<reference evidence="5" key="1">
    <citation type="submission" date="2016-10" db="EMBL/GenBank/DDBJ databases">
        <authorList>
            <person name="Varghese N."/>
            <person name="Submissions S."/>
        </authorList>
    </citation>
    <scope>NUCLEOTIDE SEQUENCE [LARGE SCALE GENOMIC DNA]</scope>
    <source>
        <strain evidence="5">DSM 10146</strain>
    </source>
</reference>
<dbReference type="GO" id="GO:0008483">
    <property type="term" value="F:transaminase activity"/>
    <property type="evidence" value="ECO:0007669"/>
    <property type="project" value="UniProtKB-KW"/>
</dbReference>
<dbReference type="InterPro" id="IPR015421">
    <property type="entry name" value="PyrdxlP-dep_Trfase_major"/>
</dbReference>
<evidence type="ECO:0000313" key="4">
    <source>
        <dbReference type="EMBL" id="SDE91676.1"/>
    </source>
</evidence>
<name>A0A1G7GU49_9RHOB</name>
<keyword evidence="4" id="KW-0032">Aminotransferase</keyword>
<dbReference type="AlphaFoldDB" id="A0A1G7GU49"/>
<evidence type="ECO:0000256" key="1">
    <source>
        <dbReference type="ARBA" id="ARBA00008954"/>
    </source>
</evidence>
<evidence type="ECO:0000313" key="5">
    <source>
        <dbReference type="Proteomes" id="UP000198994"/>
    </source>
</evidence>
<dbReference type="Gene3D" id="3.40.640.10">
    <property type="entry name" value="Type I PLP-dependent aspartate aminotransferase-like (Major domain)"/>
    <property type="match status" value="1"/>
</dbReference>
<dbReference type="RefSeq" id="WP_089960733.1">
    <property type="nucleotide sequence ID" value="NZ_FNAV01000009.1"/>
</dbReference>
<dbReference type="InterPro" id="IPR015424">
    <property type="entry name" value="PyrdxlP-dep_Trfase"/>
</dbReference>
<dbReference type="CDD" id="cd00610">
    <property type="entry name" value="OAT_like"/>
    <property type="match status" value="1"/>
</dbReference>
<dbReference type="STRING" id="282683.SAMN04488105_109212"/>